<dbReference type="PIRSF" id="PIRSF000112">
    <property type="entry name" value="Glycerol_dehydrogenase"/>
    <property type="match status" value="1"/>
</dbReference>
<evidence type="ECO:0000256" key="11">
    <source>
        <dbReference type="PIRSR" id="PIRSR000112-3"/>
    </source>
</evidence>
<comment type="cofactor">
    <cofactor evidence="9">
        <name>Zn(2+)</name>
        <dbReference type="ChEBI" id="CHEBI:29105"/>
    </cofactor>
    <text evidence="9">Binds 1 zinc ion per subunit.</text>
</comment>
<evidence type="ECO:0000256" key="8">
    <source>
        <dbReference type="ARBA" id="ARBA00049006"/>
    </source>
</evidence>
<evidence type="ECO:0000313" key="14">
    <source>
        <dbReference type="Proteomes" id="UP000013523"/>
    </source>
</evidence>
<evidence type="ECO:0000256" key="4">
    <source>
        <dbReference type="ARBA" id="ARBA00023027"/>
    </source>
</evidence>
<dbReference type="InterPro" id="IPR001670">
    <property type="entry name" value="ADH_Fe/GldA"/>
</dbReference>
<feature type="binding site" evidence="9">
    <location>
        <position position="175"/>
    </location>
    <ligand>
        <name>glycerol</name>
        <dbReference type="ChEBI" id="CHEBI:17754"/>
    </ligand>
</feature>
<name>R4KDY9_CLOPA</name>
<dbReference type="InterPro" id="IPR018211">
    <property type="entry name" value="ADH_Fe_CS"/>
</dbReference>
<dbReference type="EMBL" id="CP003261">
    <property type="protein sequence ID" value="AGK98759.1"/>
    <property type="molecule type" value="Genomic_DNA"/>
</dbReference>
<dbReference type="GO" id="GO:0008888">
    <property type="term" value="F:glycerol dehydrogenase (NAD+) activity"/>
    <property type="evidence" value="ECO:0007669"/>
    <property type="project" value="UniProtKB-EC"/>
</dbReference>
<feature type="binding site" evidence="9">
    <location>
        <position position="277"/>
    </location>
    <ligand>
        <name>glycerol</name>
        <dbReference type="ChEBI" id="CHEBI:17754"/>
    </ligand>
</feature>
<feature type="binding site" evidence="9">
    <location>
        <position position="260"/>
    </location>
    <ligand>
        <name>glycerol</name>
        <dbReference type="ChEBI" id="CHEBI:17754"/>
    </ligand>
</feature>
<keyword evidence="14" id="KW-1185">Reference proteome</keyword>
<comment type="pathway">
    <text evidence="5">Polyol metabolism; glycerol fermentation; glycerone phosphate from glycerol (oxidative route): step 1/2.</text>
</comment>
<dbReference type="Proteomes" id="UP000013523">
    <property type="component" value="Chromosome"/>
</dbReference>
<feature type="binding site" evidence="10">
    <location>
        <position position="125"/>
    </location>
    <ligand>
        <name>glycerol</name>
        <dbReference type="ChEBI" id="CHEBI:17754"/>
    </ligand>
</feature>
<dbReference type="PANTHER" id="PTHR43616">
    <property type="entry name" value="GLYCEROL DEHYDROGENASE"/>
    <property type="match status" value="1"/>
</dbReference>
<sequence length="375" mass="40679">MGQIKKSTRAFLSPAKYIQGYGELSNLESYTDIFGKNVLAVIDGFLYNSISEKLRNIYKNSKISSEKFEGQVSIENTDKYTKIAKKGGYDVIVGIGGGRTLDTAKLVANTLQLPLVIVPTSASTDAPTSALSVIYSETGEHIKEIFYDKGPDVVLLDTEIISKAPVRLLVAGMGDALGTYFEARACKESDSFNNIKGEFKRTIASYAIAKECYKVLINEGLKAKLDAEAGACSVALENIIEVNSLLSGIGAESNGASGAHAFHDGLTALEECHSYFHGEKVGFGVLCQLVLENRDKSEIEEVVNFSLTVGLPVTLKEIGVKEITEEKIRVAAKAVMKSPLILREPIDVTEEMIYSAILSADALGRYYKNKACENK</sequence>
<comment type="catalytic activity">
    <reaction evidence="8">
        <text>glycerol + NAD(+) = dihydroxyacetone + NADH + H(+)</text>
        <dbReference type="Rhea" id="RHEA:13769"/>
        <dbReference type="ChEBI" id="CHEBI:15378"/>
        <dbReference type="ChEBI" id="CHEBI:16016"/>
        <dbReference type="ChEBI" id="CHEBI:17754"/>
        <dbReference type="ChEBI" id="CHEBI:57540"/>
        <dbReference type="ChEBI" id="CHEBI:57945"/>
        <dbReference type="EC" id="1.1.1.6"/>
    </reaction>
</comment>
<feature type="domain" description="Alcohol dehydrogenase iron-type/glycerol dehydrogenase GldA" evidence="12">
    <location>
        <begin position="14"/>
        <end position="158"/>
    </location>
</feature>
<reference evidence="13 14" key="1">
    <citation type="submission" date="2012-01" db="EMBL/GenBank/DDBJ databases">
        <title>Complete sequence of chromosome of Clostridium pasteurianum BC1.</title>
        <authorList>
            <consortium name="US DOE Joint Genome Institute"/>
            <person name="Lucas S."/>
            <person name="Han J."/>
            <person name="Lapidus A."/>
            <person name="Cheng J.-F."/>
            <person name="Goodwin L."/>
            <person name="Pitluck S."/>
            <person name="Peters L."/>
            <person name="Mikhailova N."/>
            <person name="Teshima H."/>
            <person name="Detter J.C."/>
            <person name="Han C."/>
            <person name="Tapia R."/>
            <person name="Land M."/>
            <person name="Hauser L."/>
            <person name="Kyrpides N."/>
            <person name="Ivanova N."/>
            <person name="Pagani I."/>
            <person name="Dunn J."/>
            <person name="Taghavi S."/>
            <person name="Francis A."/>
            <person name="van der Lelie D."/>
            <person name="Woyke T."/>
        </authorList>
    </citation>
    <scope>NUCLEOTIDE SEQUENCE [LARGE SCALE GENOMIC DNA]</scope>
    <source>
        <strain evidence="13 14">BC1</strain>
    </source>
</reference>
<evidence type="ECO:0000313" key="13">
    <source>
        <dbReference type="EMBL" id="AGK98759.1"/>
    </source>
</evidence>
<dbReference type="KEGG" id="cpas:Clopa_4016"/>
<dbReference type="Gene3D" id="1.20.1090.10">
    <property type="entry name" value="Dehydroquinate synthase-like - alpha domain"/>
    <property type="match status" value="1"/>
</dbReference>
<feature type="binding site" evidence="11">
    <location>
        <begin position="98"/>
        <end position="102"/>
    </location>
    <ligand>
        <name>NAD(+)</name>
        <dbReference type="ChEBI" id="CHEBI:57540"/>
    </ligand>
</feature>
<evidence type="ECO:0000256" key="2">
    <source>
        <dbReference type="ARBA" id="ARBA00022723"/>
    </source>
</evidence>
<keyword evidence="4 11" id="KW-0520">NAD</keyword>
<evidence type="ECO:0000259" key="12">
    <source>
        <dbReference type="Pfam" id="PF00465"/>
    </source>
</evidence>
<evidence type="ECO:0000256" key="1">
    <source>
        <dbReference type="ARBA" id="ARBA00007358"/>
    </source>
</evidence>
<organism evidence="13 14">
    <name type="scientific">Clostridium pasteurianum BC1</name>
    <dbReference type="NCBI Taxonomy" id="86416"/>
    <lineage>
        <taxon>Bacteria</taxon>
        <taxon>Bacillati</taxon>
        <taxon>Bacillota</taxon>
        <taxon>Clostridia</taxon>
        <taxon>Eubacteriales</taxon>
        <taxon>Clostridiaceae</taxon>
        <taxon>Clostridium</taxon>
    </lineage>
</organism>
<dbReference type="PATRIC" id="fig|86416.3.peg.4013"/>
<protein>
    <recommendedName>
        <fullName evidence="7">Glycerol dehydrogenase</fullName>
        <ecNumber evidence="6">1.1.1.6</ecNumber>
    </recommendedName>
</protein>
<dbReference type="eggNOG" id="COG0371">
    <property type="taxonomic scope" value="Bacteria"/>
</dbReference>
<dbReference type="RefSeq" id="WP_015617034.1">
    <property type="nucleotide sequence ID" value="NC_021182.1"/>
</dbReference>
<feature type="binding site" evidence="11">
    <location>
        <position position="135"/>
    </location>
    <ligand>
        <name>NAD(+)</name>
        <dbReference type="ChEBI" id="CHEBI:57540"/>
    </ligand>
</feature>
<dbReference type="HOGENOM" id="CLU_044754_1_0_9"/>
<evidence type="ECO:0000256" key="9">
    <source>
        <dbReference type="PIRSR" id="PIRSR000112-1"/>
    </source>
</evidence>
<accession>R4KDY9</accession>
<evidence type="ECO:0000256" key="3">
    <source>
        <dbReference type="ARBA" id="ARBA00023002"/>
    </source>
</evidence>
<dbReference type="OrthoDB" id="5198708at2"/>
<dbReference type="STRING" id="86416.Clopa_4016"/>
<evidence type="ECO:0000256" key="7">
    <source>
        <dbReference type="ARBA" id="ARBA00040132"/>
    </source>
</evidence>
<dbReference type="GO" id="GO:0005829">
    <property type="term" value="C:cytosol"/>
    <property type="evidence" value="ECO:0007669"/>
    <property type="project" value="TreeGrafter"/>
</dbReference>
<dbReference type="GO" id="GO:0046872">
    <property type="term" value="F:metal ion binding"/>
    <property type="evidence" value="ECO:0007669"/>
    <property type="project" value="UniProtKB-KW"/>
</dbReference>
<dbReference type="AlphaFoldDB" id="R4KDY9"/>
<dbReference type="InterPro" id="IPR016205">
    <property type="entry name" value="Glycerol_DH"/>
</dbReference>
<dbReference type="NCBIfam" id="NF006941">
    <property type="entry name" value="PRK09423.1"/>
    <property type="match status" value="1"/>
</dbReference>
<comment type="similarity">
    <text evidence="1">Belongs to the iron-containing alcohol dehydrogenase family.</text>
</comment>
<dbReference type="CDD" id="cd08170">
    <property type="entry name" value="GlyDH"/>
    <property type="match status" value="1"/>
</dbReference>
<proteinExistence type="inferred from homology"/>
<dbReference type="PANTHER" id="PTHR43616:SF5">
    <property type="entry name" value="GLYCEROL DEHYDROGENASE 1"/>
    <property type="match status" value="1"/>
</dbReference>
<evidence type="ECO:0000256" key="6">
    <source>
        <dbReference type="ARBA" id="ARBA00039147"/>
    </source>
</evidence>
<dbReference type="Pfam" id="PF00465">
    <property type="entry name" value="Fe-ADH"/>
    <property type="match status" value="1"/>
</dbReference>
<dbReference type="EC" id="1.1.1.6" evidence="6"/>
<feature type="binding site" evidence="11">
    <location>
        <position position="131"/>
    </location>
    <ligand>
        <name>NAD(+)</name>
        <dbReference type="ChEBI" id="CHEBI:57540"/>
    </ligand>
</feature>
<feature type="binding site" evidence="11">
    <location>
        <position position="129"/>
    </location>
    <ligand>
        <name>NAD(+)</name>
        <dbReference type="ChEBI" id="CHEBI:57540"/>
    </ligand>
</feature>
<dbReference type="Gene3D" id="3.40.50.1970">
    <property type="match status" value="1"/>
</dbReference>
<feature type="binding site" evidence="11">
    <location>
        <position position="43"/>
    </location>
    <ligand>
        <name>NAD(+)</name>
        <dbReference type="ChEBI" id="CHEBI:57540"/>
    </ligand>
</feature>
<keyword evidence="2 9" id="KW-0479">Metal-binding</keyword>
<dbReference type="SUPFAM" id="SSF56796">
    <property type="entry name" value="Dehydroquinate synthase-like"/>
    <property type="match status" value="1"/>
</dbReference>
<evidence type="ECO:0000256" key="5">
    <source>
        <dbReference type="ARBA" id="ARBA00037918"/>
    </source>
</evidence>
<feature type="binding site" evidence="11">
    <location>
        <begin position="120"/>
        <end position="123"/>
    </location>
    <ligand>
        <name>NAD(+)</name>
        <dbReference type="ChEBI" id="CHEBI:57540"/>
    </ligand>
</feature>
<keyword evidence="3" id="KW-0560">Oxidoreductase</keyword>
<dbReference type="PROSITE" id="PS00913">
    <property type="entry name" value="ADH_IRON_1"/>
    <property type="match status" value="1"/>
</dbReference>
<evidence type="ECO:0000256" key="10">
    <source>
        <dbReference type="PIRSR" id="PIRSR000112-2"/>
    </source>
</evidence>
<keyword evidence="9" id="KW-0862">Zinc</keyword>
<gene>
    <name evidence="13" type="ORF">Clopa_4016</name>
</gene>